<name>A0A0N7MBN8_9RHOB</name>
<dbReference type="GO" id="GO:0015031">
    <property type="term" value="P:protein transport"/>
    <property type="evidence" value="ECO:0007669"/>
    <property type="project" value="UniProtKB-KW"/>
</dbReference>
<dbReference type="AlphaFoldDB" id="A0A0N7MBN8"/>
<accession>A0A0N7MBN8</accession>
<evidence type="ECO:0000313" key="3">
    <source>
        <dbReference type="EMBL" id="CUK25928.1"/>
    </source>
</evidence>
<dbReference type="GO" id="GO:0005829">
    <property type="term" value="C:cytosol"/>
    <property type="evidence" value="ECO:0007669"/>
    <property type="project" value="TreeGrafter"/>
</dbReference>
<evidence type="ECO:0000313" key="4">
    <source>
        <dbReference type="Proteomes" id="UP000051184"/>
    </source>
</evidence>
<keyword evidence="1" id="KW-0813">Transport</keyword>
<organism evidence="3 4">
    <name type="scientific">Cognatishimia activa</name>
    <dbReference type="NCBI Taxonomy" id="1715691"/>
    <lineage>
        <taxon>Bacteria</taxon>
        <taxon>Pseudomonadati</taxon>
        <taxon>Pseudomonadota</taxon>
        <taxon>Alphaproteobacteria</taxon>
        <taxon>Rhodobacterales</taxon>
        <taxon>Paracoccaceae</taxon>
        <taxon>Cognatishimia</taxon>
    </lineage>
</organism>
<proteinExistence type="predicted"/>
<dbReference type="InterPro" id="IPR051472">
    <property type="entry name" value="T3SS_Stator/FliH"/>
</dbReference>
<evidence type="ECO:0000256" key="2">
    <source>
        <dbReference type="ARBA" id="ARBA00022927"/>
    </source>
</evidence>
<evidence type="ECO:0000256" key="1">
    <source>
        <dbReference type="ARBA" id="ARBA00022448"/>
    </source>
</evidence>
<dbReference type="PANTHER" id="PTHR34982">
    <property type="entry name" value="YOP PROTEINS TRANSLOCATION PROTEIN L"/>
    <property type="match status" value="1"/>
</dbReference>
<sequence>MMALSLRDFDAEHERFGDGATDPATQEPEVPVYSFTEDELSKMLADARQQGFEQGHSDGLNEGRREAQADLQAQANAAINELRDQLAVFVSQDTQRRAELERDLIDMVLEICERTVPDLLKAHSVDQVQARLADAIGKGARRAELDIRISPETETILAEVIAQITPPDQTAPKVTADPSLKNGEARMAWENGFMQYSLDRVCDEILLALRHASEQMKLQTQKV</sequence>
<keyword evidence="2" id="KW-0653">Protein transport</keyword>
<gene>
    <name evidence="3" type="ORF">TA5114_01732</name>
</gene>
<keyword evidence="3" id="KW-0969">Cilium</keyword>
<protein>
    <submittedName>
        <fullName evidence="3">Flagellar assembly protein H</fullName>
    </submittedName>
</protein>
<keyword evidence="3" id="KW-0282">Flagellum</keyword>
<keyword evidence="3" id="KW-0966">Cell projection</keyword>
<dbReference type="Proteomes" id="UP000051184">
    <property type="component" value="Unassembled WGS sequence"/>
</dbReference>
<dbReference type="OrthoDB" id="7873045at2"/>
<dbReference type="PANTHER" id="PTHR34982:SF1">
    <property type="entry name" value="FLAGELLAR ASSEMBLY PROTEIN FLIH"/>
    <property type="match status" value="1"/>
</dbReference>
<dbReference type="STRING" id="1715691.TA5113_01955"/>
<keyword evidence="4" id="KW-1185">Reference proteome</keyword>
<dbReference type="RefSeq" id="WP_058314881.1">
    <property type="nucleotide sequence ID" value="NZ_CYTO01000019.1"/>
</dbReference>
<reference evidence="4" key="1">
    <citation type="submission" date="2015-09" db="EMBL/GenBank/DDBJ databases">
        <authorList>
            <person name="Rodrigo-Torres Lidia"/>
            <person name="Arahal R.David."/>
        </authorList>
    </citation>
    <scope>NUCLEOTIDE SEQUENCE [LARGE SCALE GENOMIC DNA]</scope>
    <source>
        <strain evidence="4">CECT 5114</strain>
    </source>
</reference>
<dbReference type="EMBL" id="CYUE01000018">
    <property type="protein sequence ID" value="CUK25928.1"/>
    <property type="molecule type" value="Genomic_DNA"/>
</dbReference>